<keyword evidence="1" id="KW-0732">Signal</keyword>
<name>F2DNL7_HORVV</name>
<proteinExistence type="evidence at transcript level"/>
<protein>
    <submittedName>
        <fullName evidence="2">Predicted protein</fullName>
    </submittedName>
</protein>
<evidence type="ECO:0000313" key="2">
    <source>
        <dbReference type="EMBL" id="BAJ96688.1"/>
    </source>
</evidence>
<sequence>MVVNLGLVFALLFALIGRISAQVYTLDDYRSLDFVELLVFDKVYVEIGSNIGPYVKRRLRKHLTSLSSNFQKVEVVDEVKQVLNRRSDQSTSENRILTVSLGNGTQSLEDIPSSELTTLPWESYTIVFKQHESNIFSLSANGLPLDPSIRKNISFNALAVNYGAIAGSYAVLELLGFAFLHPLEPYYPPELRFSRNTDFNNRSEIVFLETPYWPQRAFHLHTQHPLELTEVLQGHDIPQFGKHGAECREFSEYSTAYRRDQNLSFSSRHTANTSSTTTTPYCERWEDMLIDVDSFYEWSIANGLNMIEWLLLDNFKWGDELTTRFYRFKRLTQLGHQYSLLIGADVPIGNIQQHGWYMVNVRLPIQEQKQQIKDRIDWIFHSGFDFLTTESGLSEFTHPECDLMIDLFNTFASYINETWSRQSAVKVHCSTGQYCSDYLDPRNGDPMNFNFLPTFTHPGLGILPHTVQMYSFDDPTAGSYGNNNFTYMEDYLVFEGKLKKRNILYYGETSYWVNVDIDVPLFLPIYGQRRIKDLRKIAYRKNVENFHISGQMNFDSGWEYGYWLNDVVTARGSWNPHINSEKIELYRQCMNNIEDEGTTPFEQEEDRAGKRTKAQWKEKNCPPFSDEYDEYHSMLRIFSNIYGPKYALPLTDLITQLTKLQSNLLIHSYIRNRPNPNLKKLSGIAYLSGIDTWVELPRQLGLSFTQPDKVHLYESDDIDWPYVLELLQEMEEEFEKISEEFHLLLYTIQEDYNHQQQTTTLTRRSEEQFLLNQQAIDYLEEIIDSMQLLYLRTKQVHLLYQSNDADLSYESKRRKSLLQQSRDVIEEAKNIVQRREQYYRVPWQRIASWRENPTVYRFGYLWAVHSLYYWWRDQGIAETLTKTFKRHSPCYLNRMDSTEVAVGWGKYTLEWIRYFVTNYTPFASVFPLEIVNCLTPPSHEYQFPRDL</sequence>
<organism evidence="2">
    <name type="scientific">Hordeum vulgare subsp. vulgare</name>
    <name type="common">Domesticated barley</name>
    <dbReference type="NCBI Taxonomy" id="112509"/>
    <lineage>
        <taxon>Eukaryota</taxon>
        <taxon>Viridiplantae</taxon>
        <taxon>Streptophyta</taxon>
        <taxon>Embryophyta</taxon>
        <taxon>Tracheophyta</taxon>
        <taxon>Spermatophyta</taxon>
        <taxon>Magnoliopsida</taxon>
        <taxon>Liliopsida</taxon>
        <taxon>Poales</taxon>
        <taxon>Poaceae</taxon>
        <taxon>BOP clade</taxon>
        <taxon>Pooideae</taxon>
        <taxon>Triticodae</taxon>
        <taxon>Triticeae</taxon>
        <taxon>Hordeinae</taxon>
        <taxon>Hordeum</taxon>
    </lineage>
</organism>
<reference evidence="2" key="1">
    <citation type="journal article" date="2011" name="Plant Physiol.">
        <title>Comprehensive sequence analysis of 24,783 barley full-length cDNAs derived from 12 clone libraries.</title>
        <authorList>
            <person name="Matsumoto T."/>
            <person name="Tanaka T."/>
            <person name="Sakai H."/>
            <person name="Amano N."/>
            <person name="Kanamori H."/>
            <person name="Kurita K."/>
            <person name="Kikuta A."/>
            <person name="Kamiya K."/>
            <person name="Yamamoto M."/>
            <person name="Ikawa H."/>
            <person name="Fujii N."/>
            <person name="Hori K."/>
            <person name="Itoh T."/>
            <person name="Sato K."/>
        </authorList>
    </citation>
    <scope>NUCLEOTIDE SEQUENCE</scope>
    <source>
        <tissue evidence="2">Shoot and root</tissue>
    </source>
</reference>
<dbReference type="AlphaFoldDB" id="F2DNL7"/>
<feature type="signal peptide" evidence="1">
    <location>
        <begin position="1"/>
        <end position="21"/>
    </location>
</feature>
<evidence type="ECO:0000256" key="1">
    <source>
        <dbReference type="SAM" id="SignalP"/>
    </source>
</evidence>
<accession>F2DNL7</accession>
<feature type="chain" id="PRO_5003275758" evidence="1">
    <location>
        <begin position="22"/>
        <end position="947"/>
    </location>
</feature>
<dbReference type="EMBL" id="AK365485">
    <property type="protein sequence ID" value="BAJ96688.1"/>
    <property type="molecule type" value="mRNA"/>
</dbReference>